<comment type="caution">
    <text evidence="5">The sequence shown here is derived from an EMBL/GenBank/DDBJ whole genome shotgun (WGS) entry which is preliminary data.</text>
</comment>
<feature type="compositionally biased region" description="Polar residues" evidence="1">
    <location>
        <begin position="477"/>
        <end position="488"/>
    </location>
</feature>
<evidence type="ECO:0000313" key="6">
    <source>
        <dbReference type="Proteomes" id="UP001067235"/>
    </source>
</evidence>
<dbReference type="PANTHER" id="PTHR46825">
    <property type="entry name" value="D-ALANYL-D-ALANINE-CARBOXYPEPTIDASE/ENDOPEPTIDASE AMPH"/>
    <property type="match status" value="1"/>
</dbReference>
<feature type="region of interest" description="Disordered" evidence="1">
    <location>
        <begin position="469"/>
        <end position="488"/>
    </location>
</feature>
<keyword evidence="5" id="KW-0378">Hydrolase</keyword>
<organism evidence="5 6">
    <name type="scientific">Gordonia rubripertincta</name>
    <name type="common">Rhodococcus corallinus</name>
    <dbReference type="NCBI Taxonomy" id="36822"/>
    <lineage>
        <taxon>Bacteria</taxon>
        <taxon>Bacillati</taxon>
        <taxon>Actinomycetota</taxon>
        <taxon>Actinomycetes</taxon>
        <taxon>Mycobacteriales</taxon>
        <taxon>Gordoniaceae</taxon>
        <taxon>Gordonia</taxon>
    </lineage>
</organism>
<name>A0ABT4N1K3_GORRU</name>
<feature type="transmembrane region" description="Helical" evidence="2">
    <location>
        <begin position="440"/>
        <end position="460"/>
    </location>
</feature>
<reference evidence="5" key="1">
    <citation type="submission" date="2022-12" db="EMBL/GenBank/DDBJ databases">
        <authorList>
            <person name="Krivoruchko A.V."/>
            <person name="Elkin A."/>
        </authorList>
    </citation>
    <scope>NUCLEOTIDE SEQUENCE</scope>
    <source>
        <strain evidence="5">IEGM 1388</strain>
    </source>
</reference>
<dbReference type="Proteomes" id="UP001067235">
    <property type="component" value="Unassembled WGS sequence"/>
</dbReference>
<gene>
    <name evidence="5" type="ORF">O4213_24455</name>
</gene>
<keyword evidence="3" id="KW-0732">Signal</keyword>
<proteinExistence type="predicted"/>
<keyword evidence="2" id="KW-1133">Transmembrane helix</keyword>
<dbReference type="InterPro" id="IPR012338">
    <property type="entry name" value="Beta-lactam/transpept-like"/>
</dbReference>
<feature type="transmembrane region" description="Helical" evidence="2">
    <location>
        <begin position="402"/>
        <end position="420"/>
    </location>
</feature>
<keyword evidence="2" id="KW-0472">Membrane</keyword>
<evidence type="ECO:0000256" key="1">
    <source>
        <dbReference type="SAM" id="MobiDB-lite"/>
    </source>
</evidence>
<dbReference type="RefSeq" id="WP_301573811.1">
    <property type="nucleotide sequence ID" value="NZ_JAPWIE010000008.1"/>
</dbReference>
<dbReference type="Pfam" id="PF00144">
    <property type="entry name" value="Beta-lactamase"/>
    <property type="match status" value="1"/>
</dbReference>
<dbReference type="Gene3D" id="3.40.710.10">
    <property type="entry name" value="DD-peptidase/beta-lactamase superfamily"/>
    <property type="match status" value="1"/>
</dbReference>
<feature type="transmembrane region" description="Helical" evidence="2">
    <location>
        <begin position="374"/>
        <end position="395"/>
    </location>
</feature>
<keyword evidence="6" id="KW-1185">Reference proteome</keyword>
<evidence type="ECO:0000256" key="3">
    <source>
        <dbReference type="SAM" id="SignalP"/>
    </source>
</evidence>
<feature type="domain" description="Beta-lactamase-related" evidence="4">
    <location>
        <begin position="43"/>
        <end position="339"/>
    </location>
</feature>
<dbReference type="InterPro" id="IPR001466">
    <property type="entry name" value="Beta-lactam-related"/>
</dbReference>
<keyword evidence="2" id="KW-0812">Transmembrane</keyword>
<evidence type="ECO:0000256" key="2">
    <source>
        <dbReference type="SAM" id="Phobius"/>
    </source>
</evidence>
<evidence type="ECO:0000259" key="4">
    <source>
        <dbReference type="Pfam" id="PF00144"/>
    </source>
</evidence>
<feature type="chain" id="PRO_5046980152" evidence="3">
    <location>
        <begin position="26"/>
        <end position="488"/>
    </location>
</feature>
<sequence length="488" mass="51650">MLRCVRTILAVATLGAVLISTGAGPATSEPTGATAAENTAAADYLAEVAADQKIPGLAATVLSPGVADFEWTSGADGNGAPVTRHTPFLIGSLAKSMTAVLVMQHVARGVLALTDPVGDHLPWLVATSPTVEELLTHTSGFSGADGLAVAERFDNSPGAVRRAAEDLKYSGTRGQYEYSDANYLVLGALVEQLDGKPFGEVLRTDLLEPLDMRDTASTSDAASDLPPGHRYWWGSPRRYSPGFDESGTPFGYVASTLDDLTRYARAQAGANPDVLGPELLQQLHTPRVDAGDDDYGYGWRITPSDLGPLVHHTGATPGYFAHLILGPDGQAVVVLANAYSEAKAPALASVAENLLLILDGQSPTATSGDPLLTALPWVVSAVAALGLAIAFASWWRPARRGLRWTMAAAAVVIISALWLLPSLFGTNLRVMRIWMPDAAIMLILSLFTWFLAAALLILPARFSIVRSRRHSPPVPATGQQYPRSTARD</sequence>
<protein>
    <submittedName>
        <fullName evidence="5">Serine hydrolase</fullName>
    </submittedName>
</protein>
<dbReference type="GO" id="GO:0016787">
    <property type="term" value="F:hydrolase activity"/>
    <property type="evidence" value="ECO:0007669"/>
    <property type="project" value="UniProtKB-KW"/>
</dbReference>
<evidence type="ECO:0000313" key="5">
    <source>
        <dbReference type="EMBL" id="MCZ4553158.1"/>
    </source>
</evidence>
<dbReference type="EMBL" id="JAPWIE010000008">
    <property type="protein sequence ID" value="MCZ4553158.1"/>
    <property type="molecule type" value="Genomic_DNA"/>
</dbReference>
<feature type="signal peptide" evidence="3">
    <location>
        <begin position="1"/>
        <end position="25"/>
    </location>
</feature>
<dbReference type="InterPro" id="IPR050491">
    <property type="entry name" value="AmpC-like"/>
</dbReference>
<dbReference type="SUPFAM" id="SSF56601">
    <property type="entry name" value="beta-lactamase/transpeptidase-like"/>
    <property type="match status" value="1"/>
</dbReference>
<accession>A0ABT4N1K3</accession>
<dbReference type="PANTHER" id="PTHR46825:SF9">
    <property type="entry name" value="BETA-LACTAMASE-RELATED DOMAIN-CONTAINING PROTEIN"/>
    <property type="match status" value="1"/>
</dbReference>